<dbReference type="PhylomeDB" id="D7GXS2"/>
<reference evidence="2 3" key="1">
    <citation type="journal article" date="2008" name="Nature">
        <title>The genome of the model beetle and pest Tribolium castaneum.</title>
        <authorList>
            <consortium name="Tribolium Genome Sequencing Consortium"/>
            <person name="Richards S."/>
            <person name="Gibbs R.A."/>
            <person name="Weinstock G.M."/>
            <person name="Brown S.J."/>
            <person name="Denell R."/>
            <person name="Beeman R.W."/>
            <person name="Gibbs R."/>
            <person name="Beeman R.W."/>
            <person name="Brown S.J."/>
            <person name="Bucher G."/>
            <person name="Friedrich M."/>
            <person name="Grimmelikhuijzen C.J."/>
            <person name="Klingler M."/>
            <person name="Lorenzen M."/>
            <person name="Richards S."/>
            <person name="Roth S."/>
            <person name="Schroder R."/>
            <person name="Tautz D."/>
            <person name="Zdobnov E.M."/>
            <person name="Muzny D."/>
            <person name="Gibbs R.A."/>
            <person name="Weinstock G.M."/>
            <person name="Attaway T."/>
            <person name="Bell S."/>
            <person name="Buhay C.J."/>
            <person name="Chandrabose M.N."/>
            <person name="Chavez D."/>
            <person name="Clerk-Blankenburg K.P."/>
            <person name="Cree A."/>
            <person name="Dao M."/>
            <person name="Davis C."/>
            <person name="Chacko J."/>
            <person name="Dinh H."/>
            <person name="Dugan-Rocha S."/>
            <person name="Fowler G."/>
            <person name="Garner T.T."/>
            <person name="Garnes J."/>
            <person name="Gnirke A."/>
            <person name="Hawes A."/>
            <person name="Hernandez J."/>
            <person name="Hines S."/>
            <person name="Holder M."/>
            <person name="Hume J."/>
            <person name="Jhangiani S.N."/>
            <person name="Joshi V."/>
            <person name="Khan Z.M."/>
            <person name="Jackson L."/>
            <person name="Kovar C."/>
            <person name="Kowis A."/>
            <person name="Lee S."/>
            <person name="Lewis L.R."/>
            <person name="Margolis J."/>
            <person name="Morgan M."/>
            <person name="Nazareth L.V."/>
            <person name="Nguyen N."/>
            <person name="Okwuonu G."/>
            <person name="Parker D."/>
            <person name="Richards S."/>
            <person name="Ruiz S.J."/>
            <person name="Santibanez J."/>
            <person name="Savard J."/>
            <person name="Scherer S.E."/>
            <person name="Schneider B."/>
            <person name="Sodergren E."/>
            <person name="Tautz D."/>
            <person name="Vattahil S."/>
            <person name="Villasana D."/>
            <person name="White C.S."/>
            <person name="Wright R."/>
            <person name="Park Y."/>
            <person name="Beeman R.W."/>
            <person name="Lord J."/>
            <person name="Oppert B."/>
            <person name="Lorenzen M."/>
            <person name="Brown S."/>
            <person name="Wang L."/>
            <person name="Savard J."/>
            <person name="Tautz D."/>
            <person name="Richards S."/>
            <person name="Weinstock G."/>
            <person name="Gibbs R.A."/>
            <person name="Liu Y."/>
            <person name="Worley K."/>
            <person name="Weinstock G."/>
            <person name="Elsik C.G."/>
            <person name="Reese J.T."/>
            <person name="Elhaik E."/>
            <person name="Landan G."/>
            <person name="Graur D."/>
            <person name="Arensburger P."/>
            <person name="Atkinson P."/>
            <person name="Beeman R.W."/>
            <person name="Beidler J."/>
            <person name="Brown S.J."/>
            <person name="Demuth J.P."/>
            <person name="Drury D.W."/>
            <person name="Du Y.Z."/>
            <person name="Fujiwara H."/>
            <person name="Lorenzen M."/>
            <person name="Maselli V."/>
            <person name="Osanai M."/>
            <person name="Park Y."/>
            <person name="Robertson H.M."/>
            <person name="Tu Z."/>
            <person name="Wang J.J."/>
            <person name="Wang S."/>
            <person name="Richards S."/>
            <person name="Song H."/>
            <person name="Zhang L."/>
            <person name="Sodergren E."/>
            <person name="Werner D."/>
            <person name="Stanke M."/>
            <person name="Morgenstern B."/>
            <person name="Solovyev V."/>
            <person name="Kosarev P."/>
            <person name="Brown G."/>
            <person name="Chen H.C."/>
            <person name="Ermolaeva O."/>
            <person name="Hlavina W."/>
            <person name="Kapustin Y."/>
            <person name="Kiryutin B."/>
            <person name="Kitts P."/>
            <person name="Maglott D."/>
            <person name="Pruitt K."/>
            <person name="Sapojnikov V."/>
            <person name="Souvorov A."/>
            <person name="Mackey A.J."/>
            <person name="Waterhouse R.M."/>
            <person name="Wyder S."/>
            <person name="Zdobnov E.M."/>
            <person name="Zdobnov E.M."/>
            <person name="Wyder S."/>
            <person name="Kriventseva E.V."/>
            <person name="Kadowaki T."/>
            <person name="Bork P."/>
            <person name="Aranda M."/>
            <person name="Bao R."/>
            <person name="Beermann A."/>
            <person name="Berns N."/>
            <person name="Bolognesi R."/>
            <person name="Bonneton F."/>
            <person name="Bopp D."/>
            <person name="Brown S.J."/>
            <person name="Bucher G."/>
            <person name="Butts T."/>
            <person name="Chaumot A."/>
            <person name="Denell R.E."/>
            <person name="Ferrier D.E."/>
            <person name="Friedrich M."/>
            <person name="Gordon C.M."/>
            <person name="Jindra M."/>
            <person name="Klingler M."/>
            <person name="Lan Q."/>
            <person name="Lattorff H.M."/>
            <person name="Laudet V."/>
            <person name="von Levetsow C."/>
            <person name="Liu Z."/>
            <person name="Lutz R."/>
            <person name="Lynch J.A."/>
            <person name="da Fonseca R.N."/>
            <person name="Posnien N."/>
            <person name="Reuter R."/>
            <person name="Roth S."/>
            <person name="Savard J."/>
            <person name="Schinko J.B."/>
            <person name="Schmitt C."/>
            <person name="Schoppmeier M."/>
            <person name="Schroder R."/>
            <person name="Shippy T.D."/>
            <person name="Simonnet F."/>
            <person name="Marques-Souza H."/>
            <person name="Tautz D."/>
            <person name="Tomoyasu Y."/>
            <person name="Trauner J."/>
            <person name="Van der Zee M."/>
            <person name="Vervoort M."/>
            <person name="Wittkopp N."/>
            <person name="Wimmer E.A."/>
            <person name="Yang X."/>
            <person name="Jones A.K."/>
            <person name="Sattelle D.B."/>
            <person name="Ebert P.R."/>
            <person name="Nelson D."/>
            <person name="Scott J.G."/>
            <person name="Beeman R.W."/>
            <person name="Muthukrishnan S."/>
            <person name="Kramer K.J."/>
            <person name="Arakane Y."/>
            <person name="Beeman R.W."/>
            <person name="Zhu Q."/>
            <person name="Hogenkamp D."/>
            <person name="Dixit R."/>
            <person name="Oppert B."/>
            <person name="Jiang H."/>
            <person name="Zou Z."/>
            <person name="Marshall J."/>
            <person name="Elpidina E."/>
            <person name="Vinokurov K."/>
            <person name="Oppert C."/>
            <person name="Zou Z."/>
            <person name="Evans J."/>
            <person name="Lu Z."/>
            <person name="Zhao P."/>
            <person name="Sumathipala N."/>
            <person name="Altincicek B."/>
            <person name="Vilcinskas A."/>
            <person name="Williams M."/>
            <person name="Hultmark D."/>
            <person name="Hetru C."/>
            <person name="Jiang H."/>
            <person name="Grimmelikhuijzen C.J."/>
            <person name="Hauser F."/>
            <person name="Cazzamali G."/>
            <person name="Williamson M."/>
            <person name="Park Y."/>
            <person name="Li B."/>
            <person name="Tanaka Y."/>
            <person name="Predel R."/>
            <person name="Neupert S."/>
            <person name="Schachtner J."/>
            <person name="Verleyen P."/>
            <person name="Raible F."/>
            <person name="Bork P."/>
            <person name="Friedrich M."/>
            <person name="Walden K.K."/>
            <person name="Robertson H.M."/>
            <person name="Angeli S."/>
            <person name="Foret S."/>
            <person name="Bucher G."/>
            <person name="Schuetz S."/>
            <person name="Maleszka R."/>
            <person name="Wimmer E.A."/>
            <person name="Beeman R.W."/>
            <person name="Lorenzen M."/>
            <person name="Tomoyasu Y."/>
            <person name="Miller S.C."/>
            <person name="Grossmann D."/>
            <person name="Bucher G."/>
        </authorList>
    </citation>
    <scope>NUCLEOTIDE SEQUENCE [LARGE SCALE GENOMIC DNA]</scope>
    <source>
        <strain evidence="2 3">Georgia GA2</strain>
    </source>
</reference>
<proteinExistence type="predicted"/>
<reference evidence="2 3" key="2">
    <citation type="journal article" date="2010" name="Nucleic Acids Res.">
        <title>BeetleBase in 2010: revisions to provide comprehensive genomic information for Tribolium castaneum.</title>
        <authorList>
            <person name="Kim H.S."/>
            <person name="Murphy T."/>
            <person name="Xia J."/>
            <person name="Caragea D."/>
            <person name="Park Y."/>
            <person name="Beeman R.W."/>
            <person name="Lorenzen M.D."/>
            <person name="Butcher S."/>
            <person name="Manak J.R."/>
            <person name="Brown S.J."/>
        </authorList>
    </citation>
    <scope>NUCLEOTIDE SEQUENCE [LARGE SCALE GENOMIC DNA]</scope>
    <source>
        <strain evidence="2 3">Georgia GA2</strain>
    </source>
</reference>
<evidence type="ECO:0000313" key="3">
    <source>
        <dbReference type="Proteomes" id="UP000007266"/>
    </source>
</evidence>
<dbReference type="eggNOG" id="ENOG502SBU7">
    <property type="taxonomic scope" value="Eukaryota"/>
</dbReference>
<dbReference type="AlphaFoldDB" id="D7GXS2"/>
<dbReference type="InParanoid" id="D7GXS2"/>
<sequence length="180" mass="20678">MQNRKTPNITTGVSPAELIFKRNIRTRIDLVKLELSPEMQEAKLPGDKKDRSFEENDTVLCRHYGDKNQKWKYGTIVTRNGNLNYEVCVDGRIQRRHVDQLLPYNGPIPFQGIPVDSEIDNKEPNQELPTVETEELPRPISESTPVLVPEPEQPVIVNESGTLTLRRSTRIRKPVDRLNL</sequence>
<keyword evidence="3" id="KW-1185">Reference proteome</keyword>
<dbReference type="EMBL" id="KQ971459">
    <property type="protein sequence ID" value="EFA13556.1"/>
    <property type="molecule type" value="Genomic_DNA"/>
</dbReference>
<name>D7GXS2_TRICA</name>
<organism evidence="2 3">
    <name type="scientific">Tribolium castaneum</name>
    <name type="common">Red flour beetle</name>
    <dbReference type="NCBI Taxonomy" id="7070"/>
    <lineage>
        <taxon>Eukaryota</taxon>
        <taxon>Metazoa</taxon>
        <taxon>Ecdysozoa</taxon>
        <taxon>Arthropoda</taxon>
        <taxon>Hexapoda</taxon>
        <taxon>Insecta</taxon>
        <taxon>Pterygota</taxon>
        <taxon>Neoptera</taxon>
        <taxon>Endopterygota</taxon>
        <taxon>Coleoptera</taxon>
        <taxon>Polyphaga</taxon>
        <taxon>Cucujiformia</taxon>
        <taxon>Tenebrionidae</taxon>
        <taxon>Tenebrionidae incertae sedis</taxon>
        <taxon>Tribolium</taxon>
    </lineage>
</organism>
<dbReference type="Proteomes" id="UP000007266">
    <property type="component" value="Unassembled WGS sequence"/>
</dbReference>
<feature type="region of interest" description="Disordered" evidence="1">
    <location>
        <begin position="119"/>
        <end position="153"/>
    </location>
</feature>
<protein>
    <submittedName>
        <fullName evidence="2">Uncharacterized protein</fullName>
    </submittedName>
</protein>
<dbReference type="PANTHER" id="PTHR33244">
    <property type="entry name" value="INTEGRASE CATALYTIC DOMAIN-CONTAINING PROTEIN-RELATED"/>
    <property type="match status" value="1"/>
</dbReference>
<accession>D7GXS2</accession>
<gene>
    <name evidence="2" type="primary">AUGUSTUS-3.0.2_02040</name>
    <name evidence="2" type="ORF">TcasGA2_TC002040</name>
</gene>
<dbReference type="OMA" id="QRKQINM"/>
<dbReference type="HOGENOM" id="CLU_000384_9_9_1"/>
<dbReference type="PANTHER" id="PTHR33244:SF7">
    <property type="entry name" value="THAP-TYPE DOMAIN-CONTAINING PROTEIN"/>
    <property type="match status" value="1"/>
</dbReference>
<evidence type="ECO:0000256" key="1">
    <source>
        <dbReference type="SAM" id="MobiDB-lite"/>
    </source>
</evidence>
<evidence type="ECO:0000313" key="2">
    <source>
        <dbReference type="EMBL" id="EFA13556.1"/>
    </source>
</evidence>